<gene>
    <name evidence="2" type="ORF">FISHEDRAFT_59969</name>
</gene>
<protein>
    <submittedName>
        <fullName evidence="2">Uncharacterized protein</fullName>
    </submittedName>
</protein>
<keyword evidence="1" id="KW-0812">Transmembrane</keyword>
<organism evidence="2 3">
    <name type="scientific">Fistulina hepatica ATCC 64428</name>
    <dbReference type="NCBI Taxonomy" id="1128425"/>
    <lineage>
        <taxon>Eukaryota</taxon>
        <taxon>Fungi</taxon>
        <taxon>Dikarya</taxon>
        <taxon>Basidiomycota</taxon>
        <taxon>Agaricomycotina</taxon>
        <taxon>Agaricomycetes</taxon>
        <taxon>Agaricomycetidae</taxon>
        <taxon>Agaricales</taxon>
        <taxon>Fistulinaceae</taxon>
        <taxon>Fistulina</taxon>
    </lineage>
</organism>
<dbReference type="AlphaFoldDB" id="A0A0D7A833"/>
<accession>A0A0D7A833</accession>
<keyword evidence="1" id="KW-1133">Transmembrane helix</keyword>
<feature type="transmembrane region" description="Helical" evidence="1">
    <location>
        <begin position="71"/>
        <end position="90"/>
    </location>
</feature>
<keyword evidence="3" id="KW-1185">Reference proteome</keyword>
<dbReference type="EMBL" id="KN882019">
    <property type="protein sequence ID" value="KIY46953.1"/>
    <property type="molecule type" value="Genomic_DNA"/>
</dbReference>
<evidence type="ECO:0000256" key="1">
    <source>
        <dbReference type="SAM" id="Phobius"/>
    </source>
</evidence>
<keyword evidence="1" id="KW-0472">Membrane</keyword>
<evidence type="ECO:0000313" key="3">
    <source>
        <dbReference type="Proteomes" id="UP000054144"/>
    </source>
</evidence>
<reference evidence="2 3" key="1">
    <citation type="journal article" date="2015" name="Fungal Genet. Biol.">
        <title>Evolution of novel wood decay mechanisms in Agaricales revealed by the genome sequences of Fistulina hepatica and Cylindrobasidium torrendii.</title>
        <authorList>
            <person name="Floudas D."/>
            <person name="Held B.W."/>
            <person name="Riley R."/>
            <person name="Nagy L.G."/>
            <person name="Koehler G."/>
            <person name="Ransdell A.S."/>
            <person name="Younus H."/>
            <person name="Chow J."/>
            <person name="Chiniquy J."/>
            <person name="Lipzen A."/>
            <person name="Tritt A."/>
            <person name="Sun H."/>
            <person name="Haridas S."/>
            <person name="LaButti K."/>
            <person name="Ohm R.A."/>
            <person name="Kues U."/>
            <person name="Blanchette R.A."/>
            <person name="Grigoriev I.V."/>
            <person name="Minto R.E."/>
            <person name="Hibbett D.S."/>
        </authorList>
    </citation>
    <scope>NUCLEOTIDE SEQUENCE [LARGE SCALE GENOMIC DNA]</scope>
    <source>
        <strain evidence="2 3">ATCC 64428</strain>
    </source>
</reference>
<name>A0A0D7A833_9AGAR</name>
<dbReference type="Proteomes" id="UP000054144">
    <property type="component" value="Unassembled WGS sequence"/>
</dbReference>
<sequence length="149" mass="16726">MSRYTDVAPQMWRRVGIHKENGSVCSVCCLGNTGHVKRGPCAWMFAPNLYRTSPSSSGGCWRLQIRVSIKMMLALVTTWNCFIVFFVSLVPELVCVEIRRRNKTASEIENLKHGPSCLVFLAIVRRRVFRASRHAVASAQRSAPARGCL</sequence>
<evidence type="ECO:0000313" key="2">
    <source>
        <dbReference type="EMBL" id="KIY46953.1"/>
    </source>
</evidence>
<proteinExistence type="predicted"/>